<dbReference type="InterPro" id="IPR058839">
    <property type="entry name" value="WHD_HELB"/>
</dbReference>
<evidence type="ECO:0000313" key="6">
    <source>
        <dbReference type="Proteomes" id="UP001347796"/>
    </source>
</evidence>
<feature type="region of interest" description="Disordered" evidence="3">
    <location>
        <begin position="488"/>
        <end position="511"/>
    </location>
</feature>
<dbReference type="InterPro" id="IPR050534">
    <property type="entry name" value="Coronavir_polyprotein_1ab"/>
</dbReference>
<dbReference type="InterPro" id="IPR027417">
    <property type="entry name" value="P-loop_NTPase"/>
</dbReference>
<reference evidence="5 6" key="1">
    <citation type="submission" date="2024-01" db="EMBL/GenBank/DDBJ databases">
        <title>The genome of the rayed Mediterranean limpet Patella caerulea (Linnaeus, 1758).</title>
        <authorList>
            <person name="Anh-Thu Weber A."/>
            <person name="Halstead-Nussloch G."/>
        </authorList>
    </citation>
    <scope>NUCLEOTIDE SEQUENCE [LARGE SCALE GENOMIC DNA]</scope>
    <source>
        <strain evidence="5">AATW-2023a</strain>
        <tissue evidence="5">Whole specimen</tissue>
    </source>
</reference>
<feature type="region of interest" description="Disordered" evidence="3">
    <location>
        <begin position="831"/>
        <end position="865"/>
    </location>
</feature>
<dbReference type="GO" id="GO:0005524">
    <property type="term" value="F:ATP binding"/>
    <property type="evidence" value="ECO:0007669"/>
    <property type="project" value="UniProtKB-KW"/>
</dbReference>
<accession>A0AAN8J554</accession>
<evidence type="ECO:0000256" key="1">
    <source>
        <dbReference type="ARBA" id="ARBA00022741"/>
    </source>
</evidence>
<dbReference type="Pfam" id="PF25894">
    <property type="entry name" value="WHD_HELB"/>
    <property type="match status" value="1"/>
</dbReference>
<feature type="region of interest" description="Disordered" evidence="3">
    <location>
        <begin position="23"/>
        <end position="45"/>
    </location>
</feature>
<organism evidence="5 6">
    <name type="scientific">Patella caerulea</name>
    <name type="common">Rayed Mediterranean limpet</name>
    <dbReference type="NCBI Taxonomy" id="87958"/>
    <lineage>
        <taxon>Eukaryota</taxon>
        <taxon>Metazoa</taxon>
        <taxon>Spiralia</taxon>
        <taxon>Lophotrochozoa</taxon>
        <taxon>Mollusca</taxon>
        <taxon>Gastropoda</taxon>
        <taxon>Patellogastropoda</taxon>
        <taxon>Patelloidea</taxon>
        <taxon>Patellidae</taxon>
        <taxon>Patella</taxon>
    </lineage>
</organism>
<dbReference type="Gene3D" id="2.30.30.940">
    <property type="match status" value="1"/>
</dbReference>
<proteinExistence type="predicted"/>
<keyword evidence="2" id="KW-0067">ATP-binding</keyword>
<feature type="compositionally biased region" description="Polar residues" evidence="3">
    <location>
        <begin position="456"/>
        <end position="466"/>
    </location>
</feature>
<dbReference type="SUPFAM" id="SSF52540">
    <property type="entry name" value="P-loop containing nucleoside triphosphate hydrolases"/>
    <property type="match status" value="2"/>
</dbReference>
<evidence type="ECO:0000256" key="3">
    <source>
        <dbReference type="SAM" id="MobiDB-lite"/>
    </source>
</evidence>
<protein>
    <recommendedName>
        <fullName evidence="4">DNA helicase B winged helix domain-containing protein</fullName>
    </recommendedName>
</protein>
<dbReference type="Proteomes" id="UP001347796">
    <property type="component" value="Unassembled WGS sequence"/>
</dbReference>
<dbReference type="GO" id="GO:0003678">
    <property type="term" value="F:DNA helicase activity"/>
    <property type="evidence" value="ECO:0007669"/>
    <property type="project" value="UniProtKB-ARBA"/>
</dbReference>
<dbReference type="PANTHER" id="PTHR43788:SF6">
    <property type="entry name" value="DNA HELICASE B"/>
    <property type="match status" value="1"/>
</dbReference>
<feature type="region of interest" description="Disordered" evidence="3">
    <location>
        <begin position="446"/>
        <end position="466"/>
    </location>
</feature>
<feature type="compositionally biased region" description="Basic and acidic residues" evidence="3">
    <location>
        <begin position="446"/>
        <end position="455"/>
    </location>
</feature>
<feature type="compositionally biased region" description="Acidic residues" evidence="3">
    <location>
        <begin position="577"/>
        <end position="588"/>
    </location>
</feature>
<comment type="caution">
    <text evidence="5">The sequence shown here is derived from an EMBL/GenBank/DDBJ whole genome shotgun (WGS) entry which is preliminary data.</text>
</comment>
<dbReference type="PANTHER" id="PTHR43788">
    <property type="entry name" value="DNA2/NAM7 HELICASE FAMILY MEMBER"/>
    <property type="match status" value="1"/>
</dbReference>
<name>A0AAN8J554_PATCE</name>
<keyword evidence="6" id="KW-1185">Reference proteome</keyword>
<gene>
    <name evidence="5" type="ORF">SNE40_020616</name>
</gene>
<dbReference type="CDD" id="cd18809">
    <property type="entry name" value="SF1_C_RecD"/>
    <property type="match status" value="1"/>
</dbReference>
<feature type="compositionally biased region" description="Acidic residues" evidence="3">
    <location>
        <begin position="28"/>
        <end position="45"/>
    </location>
</feature>
<evidence type="ECO:0000256" key="2">
    <source>
        <dbReference type="ARBA" id="ARBA00022840"/>
    </source>
</evidence>
<feature type="compositionally biased region" description="Low complexity" evidence="3">
    <location>
        <begin position="850"/>
        <end position="859"/>
    </location>
</feature>
<sequence>MYRRGAGAARQTTQEITGYVVVQADQNNDSDDDSDVDEDDDWLDDDQMSAMSMGGTLVKRNSTKNQRVTIKQIGGGKSYVCKGQFPLVDPWWKVTCHIYQGNRQHVFFVDQTRPIKYEIRKDEDVIQHKLMNMFISKVTKPYDDSDMQEKRGTAFEQFVRDNGYENSLYFENFEKYYKQFDNESNRYQVDRIWPHIRSSDQVRLLQAVVRFPELFQFLGQLRPKQFLSIFENVGSQTLSQLDSCRQEYPWEFGFSSIMYKQYGLIGMEASLNDFVRCRLLATFPTVYQDALNIYDFLKKDARENGHTYIEKFGIKMGKFFNDYRVVKWEEALKYLEQHAIIKSEGKDRQTKIYLKRNWQAEKDVAKHLSNMIKDEDNRLSHWDVDFTSDDFDNLYSDPDQWRAVHLITHNPVAVLSGKGGCGKTTVVTQLLKHICIKSQKVETENKDDTLNKTGEDNSNQNLDESSILQENEKSFDQSMQYYKSPWKSQKEMNNGDHDHSDENEEDSDDEDVHYLSKTPLGETILLTAPTGKAANLLGRKACMESFTLHHVIMSYKGFCKRKAEYLKEKGQYGNQDNNDDDNRSDEDENSQKNATNFVNEKSGSQNQQDGARDVDSEMDATQNSENILGNEATYLNSDPEMPRWKFENKSVLVVDECSLVSVRTIATVLNNLKRLAGLRKIILLGDVRQLPSVEPGNFLCDIFHVLSPLRCCMELRTNHRSESELIVKNATKISQMKLPDYDNRKFRLLEIGFEEGDNEIDAQIRHLLKTSNLDQETSQFVCFQRRRCESINELCCKFYNDHITKDDRKRYLFQQGDKVCMSKNAEIINYRSRLPAKKKPKQKNDSAVPSSSQTISQSTRSRRYAGNSFSCQEAAELIMEDPAKDLFPVSQPNLSTQTQKKKKEKKNKNVRLCNGEVFFIIHDVSETSADGKTTRYLTLTDKEEPKEKMVCVNYRDLVKKCKMRHGWARTIHTYQGSESTAVVYVVYRSFYENWQHVYTAVTRGRCSVYMVGKKCNIDRAITTSHRPRRTSLKEKLLENVQKFPEILQTLQEDLDAFISQSTEDRNQNQDNNNVVSESWCEGDDGWDDEYMDALCELLPSDSDSDKEEDNSNSAKGSNSMSGCIKGNNSVTGGFVENCSVAGSSKADNYSSSFYKGDYSMARDKKENNSVGNSVNKFLSSDGADISRVKLKNCETMDGANEGGESTILKGDNCVSKGDNYVSKGDNSDSFFDSDDSYIKTLDESGLILQSQLAASSQFAQYRTDDEDEKLFDNDESYIRSFDDSNFTQITNRDTSGNVSFNSDEDGSHGNMWKRQSSAEMDCLSPTKSQRIQQSSEIVSPVRRNLQNTKL</sequence>
<feature type="compositionally biased region" description="Polar residues" evidence="3">
    <location>
        <begin position="592"/>
        <end position="609"/>
    </location>
</feature>
<feature type="domain" description="DNA helicase B winged helix" evidence="4">
    <location>
        <begin position="242"/>
        <end position="347"/>
    </location>
</feature>
<keyword evidence="1" id="KW-0547">Nucleotide-binding</keyword>
<feature type="compositionally biased region" description="Basic and acidic residues" evidence="3">
    <location>
        <begin position="488"/>
        <end position="500"/>
    </location>
</feature>
<dbReference type="Gene3D" id="3.40.50.300">
    <property type="entry name" value="P-loop containing nucleotide triphosphate hydrolases"/>
    <property type="match status" value="2"/>
</dbReference>
<evidence type="ECO:0000313" key="5">
    <source>
        <dbReference type="EMBL" id="KAK6169596.1"/>
    </source>
</evidence>
<dbReference type="Pfam" id="PF13604">
    <property type="entry name" value="AAA_30"/>
    <property type="match status" value="1"/>
</dbReference>
<evidence type="ECO:0000259" key="4">
    <source>
        <dbReference type="Pfam" id="PF25894"/>
    </source>
</evidence>
<feature type="region of interest" description="Disordered" evidence="3">
    <location>
        <begin position="1099"/>
        <end position="1122"/>
    </location>
</feature>
<feature type="region of interest" description="Disordered" evidence="3">
    <location>
        <begin position="888"/>
        <end position="907"/>
    </location>
</feature>
<feature type="region of interest" description="Disordered" evidence="3">
    <location>
        <begin position="1292"/>
        <end position="1314"/>
    </location>
</feature>
<feature type="compositionally biased region" description="Polar residues" evidence="3">
    <location>
        <begin position="1292"/>
        <end position="1301"/>
    </location>
</feature>
<dbReference type="EMBL" id="JAZGQO010000015">
    <property type="protein sequence ID" value="KAK6169596.1"/>
    <property type="molecule type" value="Genomic_DNA"/>
</dbReference>
<feature type="compositionally biased region" description="Acidic residues" evidence="3">
    <location>
        <begin position="501"/>
        <end position="511"/>
    </location>
</feature>
<feature type="region of interest" description="Disordered" evidence="3">
    <location>
        <begin position="570"/>
        <end position="628"/>
    </location>
</feature>